<evidence type="ECO:0008006" key="4">
    <source>
        <dbReference type="Google" id="ProtNLM"/>
    </source>
</evidence>
<dbReference type="OrthoDB" id="323914at2"/>
<reference evidence="2 3" key="1">
    <citation type="submission" date="2013-08" db="EMBL/GenBank/DDBJ databases">
        <title>The genome sequence of Skermanella stibiiresistens.</title>
        <authorList>
            <person name="Zhu W."/>
            <person name="Wang G."/>
        </authorList>
    </citation>
    <scope>NUCLEOTIDE SEQUENCE [LARGE SCALE GENOMIC DNA]</scope>
    <source>
        <strain evidence="2 3">SB22</strain>
    </source>
</reference>
<keyword evidence="1" id="KW-0732">Signal</keyword>
<evidence type="ECO:0000256" key="1">
    <source>
        <dbReference type="SAM" id="SignalP"/>
    </source>
</evidence>
<evidence type="ECO:0000313" key="3">
    <source>
        <dbReference type="Proteomes" id="UP000019486"/>
    </source>
</evidence>
<evidence type="ECO:0000313" key="2">
    <source>
        <dbReference type="EMBL" id="EWY37469.1"/>
    </source>
</evidence>
<accession>W9GUJ1</accession>
<dbReference type="Proteomes" id="UP000019486">
    <property type="component" value="Unassembled WGS sequence"/>
</dbReference>
<feature type="signal peptide" evidence="1">
    <location>
        <begin position="1"/>
        <end position="23"/>
    </location>
</feature>
<organism evidence="2 3">
    <name type="scientific">Skermanella stibiiresistens SB22</name>
    <dbReference type="NCBI Taxonomy" id="1385369"/>
    <lineage>
        <taxon>Bacteria</taxon>
        <taxon>Pseudomonadati</taxon>
        <taxon>Pseudomonadota</taxon>
        <taxon>Alphaproteobacteria</taxon>
        <taxon>Rhodospirillales</taxon>
        <taxon>Azospirillaceae</taxon>
        <taxon>Skermanella</taxon>
    </lineage>
</organism>
<protein>
    <recommendedName>
        <fullName evidence="4">Acyloxyacyl hydrolase</fullName>
    </recommendedName>
</protein>
<dbReference type="EMBL" id="AVFL01000026">
    <property type="protein sequence ID" value="EWY37469.1"/>
    <property type="molecule type" value="Genomic_DNA"/>
</dbReference>
<name>W9GUJ1_9PROT</name>
<proteinExistence type="predicted"/>
<dbReference type="RefSeq" id="WP_037458879.1">
    <property type="nucleotide sequence ID" value="NZ_AVFL01000026.1"/>
</dbReference>
<feature type="chain" id="PRO_5004921372" description="Acyloxyacyl hydrolase" evidence="1">
    <location>
        <begin position="24"/>
        <end position="196"/>
    </location>
</feature>
<keyword evidence="3" id="KW-1185">Reference proteome</keyword>
<dbReference type="AlphaFoldDB" id="W9GUJ1"/>
<sequence>MTIPTALARATLISMLSLAPAHAAAREDPRPPDALTLFGARMTDNTSGELLTAEDLTWRDSYLMGIAASRRVWEFGRHAEIDIEGQVVRHFGDERHWEFNALPVARWLRFPWSESVHTGIAYGLGLSYATRKPVEEVAMNGSTERWLIYWVIEAEVGPPAQPWSAVARLHHRSPAFGLMGDAGGANSLTAGIRWRY</sequence>
<dbReference type="STRING" id="1385369.N825_17820"/>
<comment type="caution">
    <text evidence="2">The sequence shown here is derived from an EMBL/GenBank/DDBJ whole genome shotgun (WGS) entry which is preliminary data.</text>
</comment>
<gene>
    <name evidence="2" type="ORF">N825_17820</name>
</gene>